<evidence type="ECO:0008006" key="8">
    <source>
        <dbReference type="Google" id="ProtNLM"/>
    </source>
</evidence>
<dbReference type="PANTHER" id="PTHR12714:SF24">
    <property type="entry name" value="SLR1182 PROTEIN"/>
    <property type="match status" value="1"/>
</dbReference>
<comment type="subcellular location">
    <subcellularLocation>
        <location evidence="1">Endomembrane system</location>
        <topology evidence="1">Multi-pass membrane protein</topology>
    </subcellularLocation>
</comment>
<dbReference type="Pfam" id="PF04191">
    <property type="entry name" value="PEMT"/>
    <property type="match status" value="1"/>
</dbReference>
<dbReference type="EMBL" id="LPWG01000012">
    <property type="protein sequence ID" value="ODR98875.1"/>
    <property type="molecule type" value="Genomic_DNA"/>
</dbReference>
<name>A0A1E3VZ80_9HYPH</name>
<dbReference type="RefSeq" id="WP_069437599.1">
    <property type="nucleotide sequence ID" value="NZ_LPWG01000012.1"/>
</dbReference>
<feature type="transmembrane region" description="Helical" evidence="5">
    <location>
        <begin position="95"/>
        <end position="126"/>
    </location>
</feature>
<gene>
    <name evidence="6" type="ORF">AUC68_06760</name>
</gene>
<dbReference type="STRING" id="1774968.AUC68_06760"/>
<protein>
    <recommendedName>
        <fullName evidence="8">Isoprenylcysteine carboxyl methyltransferase</fullName>
    </recommendedName>
</protein>
<comment type="caution">
    <text evidence="6">The sequence shown here is derived from an EMBL/GenBank/DDBJ whole genome shotgun (WGS) entry which is preliminary data.</text>
</comment>
<reference evidence="6 7" key="1">
    <citation type="journal article" date="2016" name="Environ. Microbiol.">
        <title>New Methyloceanibacter diversity from North Sea sediments includes methanotroph containing solely the soluble methane monooxygenase.</title>
        <authorList>
            <person name="Vekeman B."/>
            <person name="Kerckhof F.M."/>
            <person name="Cremers G."/>
            <person name="de Vos P."/>
            <person name="Vandamme P."/>
            <person name="Boon N."/>
            <person name="Op den Camp H.J."/>
            <person name="Heylen K."/>
        </authorList>
    </citation>
    <scope>NUCLEOTIDE SEQUENCE [LARGE SCALE GENOMIC DNA]</scope>
    <source>
        <strain evidence="6 7">R-67174</strain>
    </source>
</reference>
<accession>A0A1E3VZ80</accession>
<evidence type="ECO:0000256" key="1">
    <source>
        <dbReference type="ARBA" id="ARBA00004127"/>
    </source>
</evidence>
<evidence type="ECO:0000256" key="3">
    <source>
        <dbReference type="ARBA" id="ARBA00022989"/>
    </source>
</evidence>
<keyword evidence="7" id="KW-1185">Reference proteome</keyword>
<dbReference type="Proteomes" id="UP000094501">
    <property type="component" value="Unassembled WGS sequence"/>
</dbReference>
<dbReference type="InterPro" id="IPR007318">
    <property type="entry name" value="Phopholipid_MeTrfase"/>
</dbReference>
<dbReference type="AlphaFoldDB" id="A0A1E3VZ80"/>
<feature type="transmembrane region" description="Helical" evidence="5">
    <location>
        <begin position="43"/>
        <end position="61"/>
    </location>
</feature>
<evidence type="ECO:0000313" key="6">
    <source>
        <dbReference type="EMBL" id="ODR98875.1"/>
    </source>
</evidence>
<feature type="transmembrane region" description="Helical" evidence="5">
    <location>
        <begin position="12"/>
        <end position="31"/>
    </location>
</feature>
<sequence>MRTKDYADVAIKPPILFLAALLLGYVLTYWFPIGPGPASPNALGLTTGLVFMLAGFALAILPARRFHKAGTSVIPGEPSTVLVQEGLYRVTRNPIYIGLILIYFGLCLVLTSVWMLLLLIPAVIILHRGVVKREEDYLTWKFGDAYRRYMERVPRWL</sequence>
<organism evidence="6 7">
    <name type="scientific">Methyloceanibacter methanicus</name>
    <dbReference type="NCBI Taxonomy" id="1774968"/>
    <lineage>
        <taxon>Bacteria</taxon>
        <taxon>Pseudomonadati</taxon>
        <taxon>Pseudomonadota</taxon>
        <taxon>Alphaproteobacteria</taxon>
        <taxon>Hyphomicrobiales</taxon>
        <taxon>Hyphomicrobiaceae</taxon>
        <taxon>Methyloceanibacter</taxon>
    </lineage>
</organism>
<proteinExistence type="predicted"/>
<keyword evidence="3 5" id="KW-1133">Transmembrane helix</keyword>
<dbReference type="PANTHER" id="PTHR12714">
    <property type="entry name" value="PROTEIN-S ISOPRENYLCYSTEINE O-METHYLTRANSFERASE"/>
    <property type="match status" value="1"/>
</dbReference>
<evidence type="ECO:0000256" key="2">
    <source>
        <dbReference type="ARBA" id="ARBA00022692"/>
    </source>
</evidence>
<dbReference type="GO" id="GO:0012505">
    <property type="term" value="C:endomembrane system"/>
    <property type="evidence" value="ECO:0007669"/>
    <property type="project" value="UniProtKB-SubCell"/>
</dbReference>
<evidence type="ECO:0000256" key="5">
    <source>
        <dbReference type="SAM" id="Phobius"/>
    </source>
</evidence>
<keyword evidence="2 5" id="KW-0812">Transmembrane</keyword>
<keyword evidence="4 5" id="KW-0472">Membrane</keyword>
<dbReference type="OrthoDB" id="9811969at2"/>
<evidence type="ECO:0000313" key="7">
    <source>
        <dbReference type="Proteomes" id="UP000094501"/>
    </source>
</evidence>
<dbReference type="Gene3D" id="1.20.120.1630">
    <property type="match status" value="1"/>
</dbReference>
<dbReference type="GO" id="GO:0016740">
    <property type="term" value="F:transferase activity"/>
    <property type="evidence" value="ECO:0007669"/>
    <property type="project" value="UniProtKB-ARBA"/>
</dbReference>
<evidence type="ECO:0000256" key="4">
    <source>
        <dbReference type="ARBA" id="ARBA00023136"/>
    </source>
</evidence>